<dbReference type="Proteomes" id="UP000619079">
    <property type="component" value="Unassembled WGS sequence"/>
</dbReference>
<sequence length="285" mass="30534">MADPKLKQMIEAGEFIAAPGVFDMISTLVADRMGFPALYVTGYGIAASHLGLPDAGIMTYTDMESRVRRIVEGAQTPVIADADTGYGGLLNVRHTVRGYEAAGVTAIQIEDQEYPKKCGHTPGRRVVPLEDMIAKIKVACDSRSSADFLIIARTDSRTALGLDEALRRGEAFEKAGADVIFIEAPETVEEMRIINDRIGKPTLANMVSGGRTPVLPSAELAQLGFAIGIHPALGFLAVGEALKHAYGALADSGDVSAVALEDFGDFSKLMGFEDVWAFDRKWAEV</sequence>
<dbReference type="GO" id="GO:0016829">
    <property type="term" value="F:lyase activity"/>
    <property type="evidence" value="ECO:0007669"/>
    <property type="project" value="UniProtKB-KW"/>
</dbReference>
<dbReference type="CDD" id="cd00377">
    <property type="entry name" value="ICL_PEPM"/>
    <property type="match status" value="1"/>
</dbReference>
<proteinExistence type="predicted"/>
<gene>
    <name evidence="1" type="ORF">JF290_02400</name>
</gene>
<dbReference type="PANTHER" id="PTHR42905:SF2">
    <property type="entry name" value="PHOSPHOENOLPYRUVATE CARBOXYLASE FAMILY PROTEIN"/>
    <property type="match status" value="1"/>
</dbReference>
<comment type="caution">
    <text evidence="1">The sequence shown here is derived from an EMBL/GenBank/DDBJ whole genome shotgun (WGS) entry which is preliminary data.</text>
</comment>
<dbReference type="PANTHER" id="PTHR42905">
    <property type="entry name" value="PHOSPHOENOLPYRUVATE CARBOXYLASE"/>
    <property type="match status" value="1"/>
</dbReference>
<accession>A0A8J7LUZ1</accession>
<dbReference type="RefSeq" id="WP_199023125.1">
    <property type="nucleotide sequence ID" value="NZ_JAELVR010000001.1"/>
</dbReference>
<dbReference type="InterPro" id="IPR039556">
    <property type="entry name" value="ICL/PEPM"/>
</dbReference>
<dbReference type="Pfam" id="PF13714">
    <property type="entry name" value="PEP_mutase"/>
    <property type="match status" value="1"/>
</dbReference>
<name>A0A8J7LUZ1_9RHOB</name>
<keyword evidence="2" id="KW-1185">Reference proteome</keyword>
<protein>
    <submittedName>
        <fullName evidence="1">Isocitrate lyase/PEP mutase family protein</fullName>
    </submittedName>
</protein>
<evidence type="ECO:0000313" key="1">
    <source>
        <dbReference type="EMBL" id="MBJ6370365.1"/>
    </source>
</evidence>
<reference evidence="1" key="1">
    <citation type="submission" date="2020-12" db="EMBL/GenBank/DDBJ databases">
        <title>Sedimentitalea sp. nov., isolated from sand in Incheon.</title>
        <authorList>
            <person name="Kim W."/>
        </authorList>
    </citation>
    <scope>NUCLEOTIDE SEQUENCE</scope>
    <source>
        <strain evidence="1">CAU 1593</strain>
    </source>
</reference>
<dbReference type="Gene3D" id="3.20.20.60">
    <property type="entry name" value="Phosphoenolpyruvate-binding domains"/>
    <property type="match status" value="1"/>
</dbReference>
<evidence type="ECO:0000313" key="2">
    <source>
        <dbReference type="Proteomes" id="UP000619079"/>
    </source>
</evidence>
<dbReference type="AlphaFoldDB" id="A0A8J7LUZ1"/>
<dbReference type="InterPro" id="IPR015813">
    <property type="entry name" value="Pyrv/PenolPyrv_kinase-like_dom"/>
</dbReference>
<organism evidence="1 2">
    <name type="scientific">Sedimentitalea arenosa</name>
    <dbReference type="NCBI Taxonomy" id="2798803"/>
    <lineage>
        <taxon>Bacteria</taxon>
        <taxon>Pseudomonadati</taxon>
        <taxon>Pseudomonadota</taxon>
        <taxon>Alphaproteobacteria</taxon>
        <taxon>Rhodobacterales</taxon>
        <taxon>Paracoccaceae</taxon>
        <taxon>Sedimentitalea</taxon>
    </lineage>
</organism>
<dbReference type="InterPro" id="IPR040442">
    <property type="entry name" value="Pyrv_kinase-like_dom_sf"/>
</dbReference>
<dbReference type="EMBL" id="JAELVR010000001">
    <property type="protein sequence ID" value="MBJ6370365.1"/>
    <property type="molecule type" value="Genomic_DNA"/>
</dbReference>
<dbReference type="SUPFAM" id="SSF51621">
    <property type="entry name" value="Phosphoenolpyruvate/pyruvate domain"/>
    <property type="match status" value="1"/>
</dbReference>
<keyword evidence="1" id="KW-0456">Lyase</keyword>